<reference evidence="1 2" key="1">
    <citation type="submission" date="2020-08" db="EMBL/GenBank/DDBJ databases">
        <title>Genomic Encyclopedia of Type Strains, Phase IV (KMG-IV): sequencing the most valuable type-strain genomes for metagenomic binning, comparative biology and taxonomic classification.</title>
        <authorList>
            <person name="Goeker M."/>
        </authorList>
    </citation>
    <scope>NUCLEOTIDE SEQUENCE [LARGE SCALE GENOMIC DNA]</scope>
    <source>
        <strain evidence="1 2">DSM 45385</strain>
    </source>
</reference>
<dbReference type="RefSeq" id="WP_184959796.1">
    <property type="nucleotide sequence ID" value="NZ_JACHIN010000002.1"/>
</dbReference>
<gene>
    <name evidence="1" type="ORF">HNR40_001823</name>
</gene>
<proteinExistence type="predicted"/>
<organism evidence="1 2">
    <name type="scientific">Nonomuraea endophytica</name>
    <dbReference type="NCBI Taxonomy" id="714136"/>
    <lineage>
        <taxon>Bacteria</taxon>
        <taxon>Bacillati</taxon>
        <taxon>Actinomycetota</taxon>
        <taxon>Actinomycetes</taxon>
        <taxon>Streptosporangiales</taxon>
        <taxon>Streptosporangiaceae</taxon>
        <taxon>Nonomuraea</taxon>
    </lineage>
</organism>
<accession>A0A7W8EE95</accession>
<name>A0A7W8EE95_9ACTN</name>
<keyword evidence="2" id="KW-1185">Reference proteome</keyword>
<protein>
    <recommendedName>
        <fullName evidence="3">Integrase</fullName>
    </recommendedName>
</protein>
<comment type="caution">
    <text evidence="1">The sequence shown here is derived from an EMBL/GenBank/DDBJ whole genome shotgun (WGS) entry which is preliminary data.</text>
</comment>
<evidence type="ECO:0000313" key="2">
    <source>
        <dbReference type="Proteomes" id="UP000568380"/>
    </source>
</evidence>
<dbReference type="AlphaFoldDB" id="A0A7W8EE95"/>
<evidence type="ECO:0000313" key="1">
    <source>
        <dbReference type="EMBL" id="MBB5076359.1"/>
    </source>
</evidence>
<dbReference type="Proteomes" id="UP000568380">
    <property type="component" value="Unassembled WGS sequence"/>
</dbReference>
<sequence>MHGIRATLRHALSVAICQGRLIDSNPAAVLEMPAKTRPEPLVWIRELARWR</sequence>
<dbReference type="EMBL" id="JACHIN010000002">
    <property type="protein sequence ID" value="MBB5076359.1"/>
    <property type="molecule type" value="Genomic_DNA"/>
</dbReference>
<evidence type="ECO:0008006" key="3">
    <source>
        <dbReference type="Google" id="ProtNLM"/>
    </source>
</evidence>